<evidence type="ECO:0000256" key="4">
    <source>
        <dbReference type="ARBA" id="ARBA00023098"/>
    </source>
</evidence>
<evidence type="ECO:0000256" key="1">
    <source>
        <dbReference type="ARBA" id="ARBA00005189"/>
    </source>
</evidence>
<keyword evidence="6" id="KW-0812">Transmembrane</keyword>
<feature type="transmembrane region" description="Helical" evidence="6">
    <location>
        <begin position="12"/>
        <end position="34"/>
    </location>
</feature>
<dbReference type="AlphaFoldDB" id="A0A1H4CJG8"/>
<keyword evidence="5 8" id="KW-0012">Acyltransferase</keyword>
<dbReference type="SUPFAM" id="SSF69593">
    <property type="entry name" value="Glycerol-3-phosphate (1)-acyltransferase"/>
    <property type="match status" value="1"/>
</dbReference>
<evidence type="ECO:0000256" key="3">
    <source>
        <dbReference type="ARBA" id="ARBA00022679"/>
    </source>
</evidence>
<keyword evidence="2" id="KW-0444">Lipid biosynthesis</keyword>
<comment type="pathway">
    <text evidence="1">Lipid metabolism.</text>
</comment>
<organism evidence="8 9">
    <name type="scientific">Arachidicoccus rhizosphaerae</name>
    <dbReference type="NCBI Taxonomy" id="551991"/>
    <lineage>
        <taxon>Bacteria</taxon>
        <taxon>Pseudomonadati</taxon>
        <taxon>Bacteroidota</taxon>
        <taxon>Chitinophagia</taxon>
        <taxon>Chitinophagales</taxon>
        <taxon>Chitinophagaceae</taxon>
        <taxon>Arachidicoccus</taxon>
    </lineage>
</organism>
<dbReference type="CDD" id="cd07989">
    <property type="entry name" value="LPLAT_AGPAT-like"/>
    <property type="match status" value="1"/>
</dbReference>
<feature type="domain" description="Phospholipid/glycerol acyltransferase" evidence="7">
    <location>
        <begin position="82"/>
        <end position="196"/>
    </location>
</feature>
<keyword evidence="6" id="KW-0472">Membrane</keyword>
<dbReference type="InterPro" id="IPR002123">
    <property type="entry name" value="Plipid/glycerol_acylTrfase"/>
</dbReference>
<keyword evidence="6" id="KW-1133">Transmembrane helix</keyword>
<dbReference type="Pfam" id="PF01553">
    <property type="entry name" value="Acyltransferase"/>
    <property type="match status" value="1"/>
</dbReference>
<sequence length="247" mass="28713">MKLRKKLKDIFGHIWAGWALIVFFVTMLPCLIIMSRCIWLKDPRKAGWQQAVSRVWMTVFFALTGCRRKMIHMEHYRKDRNYIVVCNHNSFLDVMVTNPFLPGISKTIAKKSMASIPLFGWIYRWGSVLVDRTSDESKRHSYLEMKKVLDLGMDMLLFPEGTRNKTHQPLGKFQSGAFRLAIETGKPILPVVILGTKKMMPASKPFYLLPGTIELHFLPPVDPAGLTHIQLNRQIYESMWNYYEANY</sequence>
<dbReference type="RefSeq" id="WP_244519002.1">
    <property type="nucleotide sequence ID" value="NZ_FNQY01000032.1"/>
</dbReference>
<protein>
    <submittedName>
        <fullName evidence="8">1-acyl-sn-glycerol-3-phosphate acyltransferase</fullName>
    </submittedName>
</protein>
<dbReference type="Proteomes" id="UP000199041">
    <property type="component" value="Unassembled WGS sequence"/>
</dbReference>
<name>A0A1H4CJG8_9BACT</name>
<gene>
    <name evidence="8" type="ORF">SAMN05192529_13229</name>
</gene>
<dbReference type="PANTHER" id="PTHR10434:SF64">
    <property type="entry name" value="1-ACYL-SN-GLYCEROL-3-PHOSPHATE ACYLTRANSFERASE-RELATED"/>
    <property type="match status" value="1"/>
</dbReference>
<dbReference type="PANTHER" id="PTHR10434">
    <property type="entry name" value="1-ACYL-SN-GLYCEROL-3-PHOSPHATE ACYLTRANSFERASE"/>
    <property type="match status" value="1"/>
</dbReference>
<keyword evidence="4" id="KW-0443">Lipid metabolism</keyword>
<evidence type="ECO:0000313" key="8">
    <source>
        <dbReference type="EMBL" id="SEA60586.1"/>
    </source>
</evidence>
<evidence type="ECO:0000256" key="2">
    <source>
        <dbReference type="ARBA" id="ARBA00022516"/>
    </source>
</evidence>
<evidence type="ECO:0000259" key="7">
    <source>
        <dbReference type="SMART" id="SM00563"/>
    </source>
</evidence>
<dbReference type="EMBL" id="FNQY01000032">
    <property type="protein sequence ID" value="SEA60586.1"/>
    <property type="molecule type" value="Genomic_DNA"/>
</dbReference>
<keyword evidence="9" id="KW-1185">Reference proteome</keyword>
<dbReference type="GO" id="GO:0006654">
    <property type="term" value="P:phosphatidic acid biosynthetic process"/>
    <property type="evidence" value="ECO:0007669"/>
    <property type="project" value="TreeGrafter"/>
</dbReference>
<evidence type="ECO:0000256" key="5">
    <source>
        <dbReference type="ARBA" id="ARBA00023315"/>
    </source>
</evidence>
<dbReference type="SMART" id="SM00563">
    <property type="entry name" value="PlsC"/>
    <property type="match status" value="1"/>
</dbReference>
<proteinExistence type="predicted"/>
<keyword evidence="3 8" id="KW-0808">Transferase</keyword>
<reference evidence="8 9" key="1">
    <citation type="submission" date="2016-10" db="EMBL/GenBank/DDBJ databases">
        <authorList>
            <person name="de Groot N.N."/>
        </authorList>
    </citation>
    <scope>NUCLEOTIDE SEQUENCE [LARGE SCALE GENOMIC DNA]</scope>
    <source>
        <strain evidence="8 9">Vu-144</strain>
    </source>
</reference>
<dbReference type="GO" id="GO:0003841">
    <property type="term" value="F:1-acylglycerol-3-phosphate O-acyltransferase activity"/>
    <property type="evidence" value="ECO:0007669"/>
    <property type="project" value="TreeGrafter"/>
</dbReference>
<evidence type="ECO:0000256" key="6">
    <source>
        <dbReference type="SAM" id="Phobius"/>
    </source>
</evidence>
<accession>A0A1H4CJG8</accession>
<dbReference type="STRING" id="551991.SAMN05192529_13229"/>
<evidence type="ECO:0000313" key="9">
    <source>
        <dbReference type="Proteomes" id="UP000199041"/>
    </source>
</evidence>